<comment type="caution">
    <text evidence="1">The sequence shown here is derived from an EMBL/GenBank/DDBJ whole genome shotgun (WGS) entry which is preliminary data.</text>
</comment>
<proteinExistence type="predicted"/>
<keyword evidence="2" id="KW-1185">Reference proteome</keyword>
<gene>
    <name evidence="1" type="ORF">THERMOS_268</name>
</gene>
<reference evidence="1 2" key="1">
    <citation type="submission" date="2020-05" db="EMBL/GenBank/DDBJ databases">
        <authorList>
            <person name="Petersen J."/>
            <person name="Sayavedra L."/>
        </authorList>
    </citation>
    <scope>NUCLEOTIDE SEQUENCE [LARGE SCALE GENOMIC DNA]</scope>
    <source>
        <strain evidence="1">B thermophilus SOXS</strain>
    </source>
</reference>
<evidence type="ECO:0000313" key="2">
    <source>
        <dbReference type="Proteomes" id="UP000643672"/>
    </source>
</evidence>
<protein>
    <submittedName>
        <fullName evidence="1">Uncharacterized protein</fullName>
    </submittedName>
</protein>
<sequence>MFVPSENRFCAYYLRPLLNMNNRQASAFHPLNNFLNP</sequence>
<name>A0A8H8XB48_9GAMM</name>
<dbReference type="Proteomes" id="UP000643672">
    <property type="component" value="Unassembled WGS sequence"/>
</dbReference>
<dbReference type="EMBL" id="CAESAQ020000017">
    <property type="protein sequence ID" value="CAB5495269.1"/>
    <property type="molecule type" value="Genomic_DNA"/>
</dbReference>
<evidence type="ECO:0000313" key="1">
    <source>
        <dbReference type="EMBL" id="CAB5495269.1"/>
    </source>
</evidence>
<dbReference type="AlphaFoldDB" id="A0A8H8XB48"/>
<accession>A0A8H8XB48</accession>
<organism evidence="1 2">
    <name type="scientific">Bathymodiolus thermophilus thioautotrophic gill symbiont</name>
    <dbReference type="NCBI Taxonomy" id="2360"/>
    <lineage>
        <taxon>Bacteria</taxon>
        <taxon>Pseudomonadati</taxon>
        <taxon>Pseudomonadota</taxon>
        <taxon>Gammaproteobacteria</taxon>
        <taxon>sulfur-oxidizing symbionts</taxon>
    </lineage>
</organism>